<sequence>MKKFFTILGGMGTLATESYVRLLDKRTPITKDQDYLDYIVVNHATIPDRTDWILDHSKPDPFPALLEDVKQQSQLKPEFFALICNTAHYSYDRLQAATDIPILNMLQETVNAIAKIKPDAKRVGLLGTYGTLTTGIYDHYITDAGYTLVKPTQELRDLTEDLIYNDIKQKGHSDDAKYHCLIKRMSTEMHCDIVILGCTELSFAEEMSPETEYPVADSQSIIVDKSLELGLKLQKGKQLNDD</sequence>
<dbReference type="SUPFAM" id="SSF53681">
    <property type="entry name" value="Aspartate/glutamate racemase"/>
    <property type="match status" value="2"/>
</dbReference>
<dbReference type="Pfam" id="PF01177">
    <property type="entry name" value="Asp_Glu_race"/>
    <property type="match status" value="1"/>
</dbReference>
<dbReference type="InterPro" id="IPR004380">
    <property type="entry name" value="Asp_race"/>
</dbReference>
<evidence type="ECO:0000313" key="4">
    <source>
        <dbReference type="Proteomes" id="UP000886878"/>
    </source>
</evidence>
<dbReference type="AlphaFoldDB" id="A0A9D1U384"/>
<comment type="caution">
    <text evidence="3">The sequence shown here is derived from an EMBL/GenBank/DDBJ whole genome shotgun (WGS) entry which is preliminary data.</text>
</comment>
<organism evidence="3 4">
    <name type="scientific">Candidatus Limosilactobacillus merdipullorum</name>
    <dbReference type="NCBI Taxonomy" id="2838653"/>
    <lineage>
        <taxon>Bacteria</taxon>
        <taxon>Bacillati</taxon>
        <taxon>Bacillota</taxon>
        <taxon>Bacilli</taxon>
        <taxon>Lactobacillales</taxon>
        <taxon>Lactobacillaceae</taxon>
        <taxon>Limosilactobacillus</taxon>
    </lineage>
</organism>
<dbReference type="GO" id="GO:0047661">
    <property type="term" value="F:amino-acid racemase activity"/>
    <property type="evidence" value="ECO:0007669"/>
    <property type="project" value="InterPro"/>
</dbReference>
<reference evidence="3" key="1">
    <citation type="journal article" date="2021" name="PeerJ">
        <title>Extensive microbial diversity within the chicken gut microbiome revealed by metagenomics and culture.</title>
        <authorList>
            <person name="Gilroy R."/>
            <person name="Ravi A."/>
            <person name="Getino M."/>
            <person name="Pursley I."/>
            <person name="Horton D.L."/>
            <person name="Alikhan N.F."/>
            <person name="Baker D."/>
            <person name="Gharbi K."/>
            <person name="Hall N."/>
            <person name="Watson M."/>
            <person name="Adriaenssens E.M."/>
            <person name="Foster-Nyarko E."/>
            <person name="Jarju S."/>
            <person name="Secka A."/>
            <person name="Antonio M."/>
            <person name="Oren A."/>
            <person name="Chaudhuri R.R."/>
            <person name="La Ragione R."/>
            <person name="Hildebrand F."/>
            <person name="Pallen M.J."/>
        </authorList>
    </citation>
    <scope>NUCLEOTIDE SEQUENCE</scope>
    <source>
        <strain evidence="3">ChiHejej3B27-2180</strain>
    </source>
</reference>
<dbReference type="EC" id="5.1.1.-" evidence="3"/>
<dbReference type="Proteomes" id="UP000886878">
    <property type="component" value="Unassembled WGS sequence"/>
</dbReference>
<comment type="similarity">
    <text evidence="1">Belongs to the aspartate/glutamate racemases family.</text>
</comment>
<evidence type="ECO:0000256" key="1">
    <source>
        <dbReference type="ARBA" id="ARBA00007847"/>
    </source>
</evidence>
<dbReference type="InterPro" id="IPR015942">
    <property type="entry name" value="Asp/Glu/hydantoin_racemase"/>
</dbReference>
<evidence type="ECO:0000313" key="3">
    <source>
        <dbReference type="EMBL" id="HIW70558.1"/>
    </source>
</evidence>
<dbReference type="InterPro" id="IPR001920">
    <property type="entry name" value="Asp/Glu_race"/>
</dbReference>
<proteinExistence type="inferred from homology"/>
<dbReference type="PROSITE" id="PS00923">
    <property type="entry name" value="ASP_GLU_RACEMASE_1"/>
    <property type="match status" value="1"/>
</dbReference>
<keyword evidence="2 3" id="KW-0413">Isomerase</keyword>
<dbReference type="InterPro" id="IPR018187">
    <property type="entry name" value="Asp/Glu_racemase_AS_1"/>
</dbReference>
<protein>
    <submittedName>
        <fullName evidence="3">Amino acid racemase</fullName>
        <ecNumber evidence="3">5.1.1.-</ecNumber>
    </submittedName>
</protein>
<dbReference type="Gene3D" id="3.40.50.1860">
    <property type="match status" value="2"/>
</dbReference>
<evidence type="ECO:0000256" key="2">
    <source>
        <dbReference type="ARBA" id="ARBA00023235"/>
    </source>
</evidence>
<gene>
    <name evidence="3" type="ORF">H9876_04190</name>
</gene>
<dbReference type="NCBIfam" id="TIGR00035">
    <property type="entry name" value="asp_race"/>
    <property type="match status" value="1"/>
</dbReference>
<dbReference type="PANTHER" id="PTHR21198:SF7">
    <property type="entry name" value="ASPARTATE-GLUTAMATE RACEMASE FAMILY"/>
    <property type="match status" value="1"/>
</dbReference>
<dbReference type="EMBL" id="DXGK01000085">
    <property type="protein sequence ID" value="HIW70558.1"/>
    <property type="molecule type" value="Genomic_DNA"/>
</dbReference>
<name>A0A9D1U384_9LACO</name>
<dbReference type="PANTHER" id="PTHR21198">
    <property type="entry name" value="GLUTAMATE RACEMASE"/>
    <property type="match status" value="1"/>
</dbReference>
<accession>A0A9D1U384</accession>
<reference evidence="3" key="2">
    <citation type="submission" date="2021-04" db="EMBL/GenBank/DDBJ databases">
        <authorList>
            <person name="Gilroy R."/>
        </authorList>
    </citation>
    <scope>NUCLEOTIDE SEQUENCE</scope>
    <source>
        <strain evidence="3">ChiHejej3B27-2180</strain>
    </source>
</reference>